<feature type="transmembrane region" description="Helical" evidence="6">
    <location>
        <begin position="380"/>
        <end position="401"/>
    </location>
</feature>
<keyword evidence="4" id="KW-0808">Transferase</keyword>
<dbReference type="SUPFAM" id="SSF47384">
    <property type="entry name" value="Homodimeric domain of signal transducing histidine kinase"/>
    <property type="match status" value="1"/>
</dbReference>
<dbReference type="InterPro" id="IPR036097">
    <property type="entry name" value="HisK_dim/P_sf"/>
</dbReference>
<evidence type="ECO:0000256" key="5">
    <source>
        <dbReference type="ARBA" id="ARBA00022777"/>
    </source>
</evidence>
<evidence type="ECO:0000256" key="6">
    <source>
        <dbReference type="SAM" id="Phobius"/>
    </source>
</evidence>
<sequence>MSRAQRYPLRQWIWRAFVQSALIPLILVEFVLVTVFLVGNEAIREAQVGHLQENALATLSAAATRESDVIDIHLQAVSQQAKILADATARALANKAYTPDAVEQGRHALSDDGVFYSRSDDGRAASFYSSATPVAKQDHAKALRLSQLDPLMRSMHENDSSVAVLYFNTWDSYNRIYPYFDVLQRYPADMFIPRYNFYYRADATHNPSRRVVWTDVYVDPAGLGWIMSAVAPVYQGDFLEGVVGLDVTINMVLDQINNLQVPWQGYAVLLNKDNNIMALPPPGERDFGLRELTDYSYAEAIRREVLKPEDFNLASRADMQPLIAAIAADRPKVMELELGGRKQLVVWSEIEQTGWRLLLVVDEEKILNETNMLAAKYDKIGYWLIGGLVLFYLLFILWMWLRSRHLGQELIQGVGGIVVRMRQLGQGQYQTVGDSSRIEELAAIEAAVTQAGEQLQASEIQRLDAEKLLRVVVESTTESMWLIEADLLMISVSERFCKRFSLAEKRMTMAAFNERVHPNDLERVRHLREQFAASGEDHYEAEYRFADANMHYVWLLSRGRVLERDESGKPLRVAGTHVDISGLKETQEALRLSSLQAQDASQSKSRFLSSMSHELRTPLNAIQGFAQLIEVDAQERENAQQEADYAREIINASRHLAALVDDVLDLSSIENRPQQLQMKPVKIAGVLHGCAELILPELQQRGLRIDVQVPADSALCVQADARRLRQVLLNLLSNAMKYSRESGLITLGYEMRSDCVRLWVEDDGVGLSEEQQQQLFQPFQRLGLESSTIPGTGIGLVLSRELAQLMGGEIGFRSEEGQGSCFWVDLQSALPE</sequence>
<evidence type="ECO:0000259" key="7">
    <source>
        <dbReference type="PROSITE" id="PS50109"/>
    </source>
</evidence>
<dbReference type="AlphaFoldDB" id="A0A653E6U4"/>
<evidence type="ECO:0000313" key="10">
    <source>
        <dbReference type="EMBL" id="VEV97726.1"/>
    </source>
</evidence>
<proteinExistence type="predicted"/>
<feature type="transmembrane region" description="Helical" evidence="6">
    <location>
        <begin position="12"/>
        <end position="38"/>
    </location>
</feature>
<dbReference type="InterPro" id="IPR000700">
    <property type="entry name" value="PAS-assoc_C"/>
</dbReference>
<dbReference type="NCBIfam" id="TIGR00229">
    <property type="entry name" value="sensory_box"/>
    <property type="match status" value="1"/>
</dbReference>
<keyword evidence="6" id="KW-1133">Transmembrane helix</keyword>
<dbReference type="GO" id="GO:0005886">
    <property type="term" value="C:plasma membrane"/>
    <property type="evidence" value="ECO:0007669"/>
    <property type="project" value="UniProtKB-ARBA"/>
</dbReference>
<dbReference type="CDD" id="cd00082">
    <property type="entry name" value="HisKA"/>
    <property type="match status" value="1"/>
</dbReference>
<dbReference type="Pfam" id="PF08447">
    <property type="entry name" value="PAS_3"/>
    <property type="match status" value="1"/>
</dbReference>
<dbReference type="RefSeq" id="WP_150548508.1">
    <property type="nucleotide sequence ID" value="NZ_LR215729.2"/>
</dbReference>
<evidence type="ECO:0000259" key="9">
    <source>
        <dbReference type="PROSITE" id="PS50113"/>
    </source>
</evidence>
<dbReference type="InterPro" id="IPR003594">
    <property type="entry name" value="HATPase_dom"/>
</dbReference>
<dbReference type="SMART" id="SM00086">
    <property type="entry name" value="PAC"/>
    <property type="match status" value="1"/>
</dbReference>
<feature type="domain" description="PAC" evidence="9">
    <location>
        <begin position="539"/>
        <end position="592"/>
    </location>
</feature>
<dbReference type="SUPFAM" id="SSF55874">
    <property type="entry name" value="ATPase domain of HSP90 chaperone/DNA topoisomerase II/histidine kinase"/>
    <property type="match status" value="1"/>
</dbReference>
<feature type="domain" description="PAS" evidence="8">
    <location>
        <begin position="465"/>
        <end position="535"/>
    </location>
</feature>
<evidence type="ECO:0000256" key="3">
    <source>
        <dbReference type="ARBA" id="ARBA00022553"/>
    </source>
</evidence>
<keyword evidence="3" id="KW-0597">Phosphoprotein</keyword>
<dbReference type="PRINTS" id="PR00344">
    <property type="entry name" value="BCTRLSENSOR"/>
</dbReference>
<dbReference type="EMBL" id="LR215729">
    <property type="protein sequence ID" value="VEV97726.1"/>
    <property type="molecule type" value="Genomic_DNA"/>
</dbReference>
<organism evidence="10">
    <name type="scientific">Pseudomonas marincola</name>
    <dbReference type="NCBI Taxonomy" id="437900"/>
    <lineage>
        <taxon>Bacteria</taxon>
        <taxon>Pseudomonadati</taxon>
        <taxon>Pseudomonadota</taxon>
        <taxon>Gammaproteobacteria</taxon>
        <taxon>Pseudomonadales</taxon>
        <taxon>Pseudomonadaceae</taxon>
        <taxon>Pseudomonas</taxon>
    </lineage>
</organism>
<comment type="catalytic activity">
    <reaction evidence="1">
        <text>ATP + protein L-histidine = ADP + protein N-phospho-L-histidine.</text>
        <dbReference type="EC" id="2.7.13.3"/>
    </reaction>
</comment>
<dbReference type="PROSITE" id="PS50112">
    <property type="entry name" value="PAS"/>
    <property type="match status" value="1"/>
</dbReference>
<dbReference type="FunFam" id="3.30.565.10:FF:000006">
    <property type="entry name" value="Sensor histidine kinase WalK"/>
    <property type="match status" value="1"/>
</dbReference>
<dbReference type="InterPro" id="IPR001610">
    <property type="entry name" value="PAC"/>
</dbReference>
<dbReference type="InterPro" id="IPR035965">
    <property type="entry name" value="PAS-like_dom_sf"/>
</dbReference>
<dbReference type="Gene3D" id="3.30.565.10">
    <property type="entry name" value="Histidine kinase-like ATPase, C-terminal domain"/>
    <property type="match status" value="1"/>
</dbReference>
<dbReference type="InterPro" id="IPR036890">
    <property type="entry name" value="HATPase_C_sf"/>
</dbReference>
<dbReference type="SUPFAM" id="SSF55785">
    <property type="entry name" value="PYP-like sensor domain (PAS domain)"/>
    <property type="match status" value="1"/>
</dbReference>
<keyword evidence="5 10" id="KW-0418">Kinase</keyword>
<dbReference type="PANTHER" id="PTHR43047:SF72">
    <property type="entry name" value="OSMOSENSING HISTIDINE PROTEIN KINASE SLN1"/>
    <property type="match status" value="1"/>
</dbReference>
<feature type="domain" description="Histidine kinase" evidence="7">
    <location>
        <begin position="610"/>
        <end position="830"/>
    </location>
</feature>
<gene>
    <name evidence="10" type="ORF">PMYSY11_2681</name>
</gene>
<dbReference type="CDD" id="cd00130">
    <property type="entry name" value="PAS"/>
    <property type="match status" value="1"/>
</dbReference>
<dbReference type="InterPro" id="IPR013655">
    <property type="entry name" value="PAS_fold_3"/>
</dbReference>
<keyword evidence="6" id="KW-0472">Membrane</keyword>
<evidence type="ECO:0000256" key="2">
    <source>
        <dbReference type="ARBA" id="ARBA00012438"/>
    </source>
</evidence>
<dbReference type="Pfam" id="PF02518">
    <property type="entry name" value="HATPase_c"/>
    <property type="match status" value="1"/>
</dbReference>
<dbReference type="PROSITE" id="PS50113">
    <property type="entry name" value="PAC"/>
    <property type="match status" value="1"/>
</dbReference>
<reference evidence="10" key="1">
    <citation type="submission" date="2019-02" db="EMBL/GenBank/DDBJ databases">
        <authorList>
            <consortium name="Genoscope - CEA"/>
            <person name="William W."/>
        </authorList>
    </citation>
    <scope>NUCLEOTIDE SEQUENCE [LARGE SCALE GENOMIC DNA]</scope>
    <source>
        <strain evidence="10">YSy11</strain>
    </source>
</reference>
<dbReference type="Gene3D" id="3.30.450.20">
    <property type="entry name" value="PAS domain"/>
    <property type="match status" value="2"/>
</dbReference>
<accession>A0A653E6U4</accession>
<dbReference type="GO" id="GO:0009927">
    <property type="term" value="F:histidine phosphotransfer kinase activity"/>
    <property type="evidence" value="ECO:0007669"/>
    <property type="project" value="TreeGrafter"/>
</dbReference>
<dbReference type="InterPro" id="IPR004358">
    <property type="entry name" value="Sig_transdc_His_kin-like_C"/>
</dbReference>
<evidence type="ECO:0000259" key="8">
    <source>
        <dbReference type="PROSITE" id="PS50112"/>
    </source>
</evidence>
<dbReference type="PANTHER" id="PTHR43047">
    <property type="entry name" value="TWO-COMPONENT HISTIDINE PROTEIN KINASE"/>
    <property type="match status" value="1"/>
</dbReference>
<dbReference type="EC" id="2.7.13.3" evidence="2"/>
<dbReference type="PROSITE" id="PS50109">
    <property type="entry name" value="HIS_KIN"/>
    <property type="match status" value="1"/>
</dbReference>
<dbReference type="InterPro" id="IPR005467">
    <property type="entry name" value="His_kinase_dom"/>
</dbReference>
<dbReference type="InterPro" id="IPR000014">
    <property type="entry name" value="PAS"/>
</dbReference>
<dbReference type="CDD" id="cd12913">
    <property type="entry name" value="PDC1_MCP_like"/>
    <property type="match status" value="1"/>
</dbReference>
<evidence type="ECO:0000256" key="4">
    <source>
        <dbReference type="ARBA" id="ARBA00022679"/>
    </source>
</evidence>
<dbReference type="GO" id="GO:0000155">
    <property type="term" value="F:phosphorelay sensor kinase activity"/>
    <property type="evidence" value="ECO:0007669"/>
    <property type="project" value="InterPro"/>
</dbReference>
<dbReference type="SMART" id="SM00388">
    <property type="entry name" value="HisKA"/>
    <property type="match status" value="1"/>
</dbReference>
<dbReference type="InterPro" id="IPR003661">
    <property type="entry name" value="HisK_dim/P_dom"/>
</dbReference>
<evidence type="ECO:0000256" key="1">
    <source>
        <dbReference type="ARBA" id="ARBA00000085"/>
    </source>
</evidence>
<dbReference type="Pfam" id="PF00512">
    <property type="entry name" value="HisKA"/>
    <property type="match status" value="1"/>
</dbReference>
<dbReference type="SMART" id="SM00387">
    <property type="entry name" value="HATPase_c"/>
    <property type="match status" value="1"/>
</dbReference>
<protein>
    <recommendedName>
        <fullName evidence="2">histidine kinase</fullName>
        <ecNumber evidence="2">2.7.13.3</ecNumber>
    </recommendedName>
</protein>
<keyword evidence="6" id="KW-0812">Transmembrane</keyword>
<dbReference type="Gene3D" id="1.10.287.130">
    <property type="match status" value="1"/>
</dbReference>
<name>A0A653E6U4_9PSED</name>